<dbReference type="AlphaFoldDB" id="A0AAV0XR11"/>
<dbReference type="PANTHER" id="PTHR46481">
    <property type="entry name" value="ZINC FINGER BED DOMAIN-CONTAINING PROTEIN 4"/>
    <property type="match status" value="1"/>
</dbReference>
<evidence type="ECO:0000313" key="3">
    <source>
        <dbReference type="Proteomes" id="UP001160148"/>
    </source>
</evidence>
<proteinExistence type="predicted"/>
<dbReference type="EMBL" id="CARXXK010000062">
    <property type="protein sequence ID" value="CAI6369806.1"/>
    <property type="molecule type" value="Genomic_DNA"/>
</dbReference>
<gene>
    <name evidence="2" type="ORF">MEUPH1_LOCUS24000</name>
</gene>
<dbReference type="InterPro" id="IPR008906">
    <property type="entry name" value="HATC_C_dom"/>
</dbReference>
<dbReference type="Pfam" id="PF05699">
    <property type="entry name" value="Dimer_Tnp_hAT"/>
    <property type="match status" value="1"/>
</dbReference>
<feature type="domain" description="HAT C-terminal dimerisation" evidence="1">
    <location>
        <begin position="376"/>
        <end position="454"/>
    </location>
</feature>
<protein>
    <recommendedName>
        <fullName evidence="1">HAT C-terminal dimerisation domain-containing protein</fullName>
    </recommendedName>
</protein>
<dbReference type="GO" id="GO:0046983">
    <property type="term" value="F:protein dimerization activity"/>
    <property type="evidence" value="ECO:0007669"/>
    <property type="project" value="InterPro"/>
</dbReference>
<dbReference type="InterPro" id="IPR052035">
    <property type="entry name" value="ZnF_BED_domain_contain"/>
</dbReference>
<dbReference type="PANTHER" id="PTHR46481:SF9">
    <property type="entry name" value="ZINC FINGER BED DOMAIN-CONTAINING PROTEIN 1-LIKE"/>
    <property type="match status" value="1"/>
</dbReference>
<dbReference type="InterPro" id="IPR012337">
    <property type="entry name" value="RNaseH-like_sf"/>
</dbReference>
<accession>A0AAV0XR11</accession>
<dbReference type="Proteomes" id="UP001160148">
    <property type="component" value="Unassembled WGS sequence"/>
</dbReference>
<reference evidence="2 3" key="1">
    <citation type="submission" date="2023-01" db="EMBL/GenBank/DDBJ databases">
        <authorList>
            <person name="Whitehead M."/>
        </authorList>
    </citation>
    <scope>NUCLEOTIDE SEQUENCE [LARGE SCALE GENOMIC DNA]</scope>
</reference>
<evidence type="ECO:0000313" key="2">
    <source>
        <dbReference type="EMBL" id="CAI6369806.1"/>
    </source>
</evidence>
<comment type="caution">
    <text evidence="2">The sequence shown here is derived from an EMBL/GenBank/DDBJ whole genome shotgun (WGS) entry which is preliminary data.</text>
</comment>
<evidence type="ECO:0000259" key="1">
    <source>
        <dbReference type="Pfam" id="PF05699"/>
    </source>
</evidence>
<name>A0AAV0XR11_9HEMI</name>
<dbReference type="SUPFAM" id="SSF53098">
    <property type="entry name" value="Ribonuclease H-like"/>
    <property type="match status" value="1"/>
</dbReference>
<organism evidence="2 3">
    <name type="scientific">Macrosiphum euphorbiae</name>
    <name type="common">potato aphid</name>
    <dbReference type="NCBI Taxonomy" id="13131"/>
    <lineage>
        <taxon>Eukaryota</taxon>
        <taxon>Metazoa</taxon>
        <taxon>Ecdysozoa</taxon>
        <taxon>Arthropoda</taxon>
        <taxon>Hexapoda</taxon>
        <taxon>Insecta</taxon>
        <taxon>Pterygota</taxon>
        <taxon>Neoptera</taxon>
        <taxon>Paraneoptera</taxon>
        <taxon>Hemiptera</taxon>
        <taxon>Sternorrhyncha</taxon>
        <taxon>Aphidomorpha</taxon>
        <taxon>Aphidoidea</taxon>
        <taxon>Aphididae</taxon>
        <taxon>Macrosiphini</taxon>
        <taxon>Macrosiphum</taxon>
    </lineage>
</organism>
<keyword evidence="3" id="KW-1185">Reference proteome</keyword>
<sequence length="466" mass="53358">MKALRSSVTEIIQKKLRDSKSIACTSDCWSSLSQHSYITVTTHIIDDQWCPKSYTLSTHEMEESHTAVNLAHQLEDTFDKWEIGGKIMTVVTDNARNAINAVQLLTNISETYDVTCAAHSIQLAVNNGLGRDEITTLIQLSSKMVGHFKHSNIAKHALTKMQEQLGLTQQSLIQSCKTRWNSVYMMLDRLYANRCAVTNVLADRNTTKYVSIAKKLEITESDWTKMETLVILLKPLQIVTTVFCAETHSSVSMVRPLLSKVIEKHLQLNKDDNEVVINFKQTVVSQLKERFKLNNLENIVSTRQVSSFFDPRYKELEHEEIDVRENIRSKVKNLLVEMNTPDNREETNVCVQKNKGALEFLYGDEVHDINDASTQYHSYLTEPQLIYDFDPFGWWKSHEKKYPLIAELAKKYLSIPATSVSSERCFSTAGNVVTSKRNCLAPENVNMLVFLYQNRNLRRPASVRRI</sequence>